<evidence type="ECO:0000313" key="2">
    <source>
        <dbReference type="Proteomes" id="UP000887566"/>
    </source>
</evidence>
<feature type="region of interest" description="Disordered" evidence="1">
    <location>
        <begin position="53"/>
        <end position="82"/>
    </location>
</feature>
<accession>A0A914X8E3</accession>
<dbReference type="Proteomes" id="UP000887566">
    <property type="component" value="Unplaced"/>
</dbReference>
<dbReference type="AlphaFoldDB" id="A0A914X8E3"/>
<protein>
    <submittedName>
        <fullName evidence="3">Uncharacterized protein</fullName>
    </submittedName>
</protein>
<proteinExistence type="predicted"/>
<sequence length="229" mass="24702">MPSRWYGRPTDLPSPTQSSPAQPRPAIRGRVAEGVDDDDDAALQWQTITACDETPPESLGKWRKTGGSKTGGERFLTGPTSRGRCAGARRLRATTRRPPVKDERRLACRKGGKARIARGARQQRRVAAQRGRSVVQRRAEKGTEFADVAAMADWSGSDCLRAVCKPNTRAPLMSLTSGVLNVRLRSPHPLSLGSAFSVSATPPSSPQVPLLFSQCATSQEFSTVVVPAL</sequence>
<feature type="region of interest" description="Disordered" evidence="1">
    <location>
        <begin position="1"/>
        <end position="28"/>
    </location>
</feature>
<name>A0A914X8E3_9BILA</name>
<organism evidence="2 3">
    <name type="scientific">Plectus sambesii</name>
    <dbReference type="NCBI Taxonomy" id="2011161"/>
    <lineage>
        <taxon>Eukaryota</taxon>
        <taxon>Metazoa</taxon>
        <taxon>Ecdysozoa</taxon>
        <taxon>Nematoda</taxon>
        <taxon>Chromadorea</taxon>
        <taxon>Plectida</taxon>
        <taxon>Plectina</taxon>
        <taxon>Plectoidea</taxon>
        <taxon>Plectidae</taxon>
        <taxon>Plectus</taxon>
    </lineage>
</organism>
<keyword evidence="2" id="KW-1185">Reference proteome</keyword>
<evidence type="ECO:0000256" key="1">
    <source>
        <dbReference type="SAM" id="MobiDB-lite"/>
    </source>
</evidence>
<evidence type="ECO:0000313" key="3">
    <source>
        <dbReference type="WBParaSite" id="PSAMB.scaffold719size42832.g8201.t1"/>
    </source>
</evidence>
<dbReference type="WBParaSite" id="PSAMB.scaffold719size42832.g8201.t1">
    <property type="protein sequence ID" value="PSAMB.scaffold719size42832.g8201.t1"/>
    <property type="gene ID" value="PSAMB.scaffold719size42832.g8201"/>
</dbReference>
<reference evidence="3" key="1">
    <citation type="submission" date="2022-11" db="UniProtKB">
        <authorList>
            <consortium name="WormBaseParasite"/>
        </authorList>
    </citation>
    <scope>IDENTIFICATION</scope>
</reference>